<sequence>MDMLFPMAAFALASSISPGPVNLVALGAGARHGFLSSLQHVTGATVGFTVLLLSIGLGLYKLLGHVSGLIQLIQWGGVVFLLYMAYQLARDDGSLGANSVENRPSLYRGALMQWLNPKAWLASLAGMGAYAADGDVIKVWQFAALYFVVCYGSIACWAYAGSFLKSYVQQPRRIRLLNRIMAALLAGSAFYLLKGGALQP</sequence>
<dbReference type="Pfam" id="PF01810">
    <property type="entry name" value="LysE"/>
    <property type="match status" value="1"/>
</dbReference>
<dbReference type="RefSeq" id="WP_145140537.1">
    <property type="nucleotide sequence ID" value="NZ_VLKY01000004.1"/>
</dbReference>
<keyword evidence="8" id="KW-1185">Reference proteome</keyword>
<dbReference type="GO" id="GO:0005886">
    <property type="term" value="C:plasma membrane"/>
    <property type="evidence" value="ECO:0007669"/>
    <property type="project" value="UniProtKB-SubCell"/>
</dbReference>
<evidence type="ECO:0000313" key="7">
    <source>
        <dbReference type="EMBL" id="TWI55666.1"/>
    </source>
</evidence>
<dbReference type="OrthoDB" id="9812084at2"/>
<evidence type="ECO:0000256" key="1">
    <source>
        <dbReference type="ARBA" id="ARBA00004651"/>
    </source>
</evidence>
<evidence type="ECO:0000256" key="5">
    <source>
        <dbReference type="ARBA" id="ARBA00023136"/>
    </source>
</evidence>
<dbReference type="InterPro" id="IPR001123">
    <property type="entry name" value="LeuE-type"/>
</dbReference>
<keyword evidence="2" id="KW-1003">Cell membrane</keyword>
<proteinExistence type="predicted"/>
<dbReference type="GO" id="GO:0033228">
    <property type="term" value="P:cysteine export across plasma membrane"/>
    <property type="evidence" value="ECO:0007669"/>
    <property type="project" value="TreeGrafter"/>
</dbReference>
<organism evidence="7 8">
    <name type="scientific">Pseudomonas duriflava</name>
    <dbReference type="NCBI Taxonomy" id="459528"/>
    <lineage>
        <taxon>Bacteria</taxon>
        <taxon>Pseudomonadati</taxon>
        <taxon>Pseudomonadota</taxon>
        <taxon>Gammaproteobacteria</taxon>
        <taxon>Pseudomonadales</taxon>
        <taxon>Pseudomonadaceae</taxon>
        <taxon>Pseudomonas</taxon>
    </lineage>
</organism>
<evidence type="ECO:0000256" key="4">
    <source>
        <dbReference type="ARBA" id="ARBA00022989"/>
    </source>
</evidence>
<reference evidence="7 8" key="1">
    <citation type="journal article" date="2015" name="Stand. Genomic Sci.">
        <title>Genomic Encyclopedia of Bacterial and Archaeal Type Strains, Phase III: the genomes of soil and plant-associated and newly described type strains.</title>
        <authorList>
            <person name="Whitman W.B."/>
            <person name="Woyke T."/>
            <person name="Klenk H.P."/>
            <person name="Zhou Y."/>
            <person name="Lilburn T.G."/>
            <person name="Beck B.J."/>
            <person name="De Vos P."/>
            <person name="Vandamme P."/>
            <person name="Eisen J.A."/>
            <person name="Garrity G."/>
            <person name="Hugenholtz P."/>
            <person name="Kyrpides N.C."/>
        </authorList>
    </citation>
    <scope>NUCLEOTIDE SEQUENCE [LARGE SCALE GENOMIC DNA]</scope>
    <source>
        <strain evidence="7 8">CGMCC 1.6858</strain>
    </source>
</reference>
<keyword evidence="4 6" id="KW-1133">Transmembrane helix</keyword>
<dbReference type="GO" id="GO:0015171">
    <property type="term" value="F:amino acid transmembrane transporter activity"/>
    <property type="evidence" value="ECO:0007669"/>
    <property type="project" value="TreeGrafter"/>
</dbReference>
<name>A0A562QHY9_9PSED</name>
<evidence type="ECO:0000256" key="2">
    <source>
        <dbReference type="ARBA" id="ARBA00022475"/>
    </source>
</evidence>
<evidence type="ECO:0000256" key="6">
    <source>
        <dbReference type="SAM" id="Phobius"/>
    </source>
</evidence>
<feature type="transmembrane region" description="Helical" evidence="6">
    <location>
        <begin position="176"/>
        <end position="193"/>
    </location>
</feature>
<dbReference type="Proteomes" id="UP000316905">
    <property type="component" value="Unassembled WGS sequence"/>
</dbReference>
<feature type="transmembrane region" description="Helical" evidence="6">
    <location>
        <begin position="143"/>
        <end position="164"/>
    </location>
</feature>
<feature type="transmembrane region" description="Helical" evidence="6">
    <location>
        <begin position="72"/>
        <end position="89"/>
    </location>
</feature>
<feature type="transmembrane region" description="Helical" evidence="6">
    <location>
        <begin position="39"/>
        <end position="60"/>
    </location>
</feature>
<evidence type="ECO:0000256" key="3">
    <source>
        <dbReference type="ARBA" id="ARBA00022692"/>
    </source>
</evidence>
<accession>A0A562QHY9</accession>
<keyword evidence="3 6" id="KW-0812">Transmembrane</keyword>
<dbReference type="PANTHER" id="PTHR30086">
    <property type="entry name" value="ARGININE EXPORTER PROTEIN ARGO"/>
    <property type="match status" value="1"/>
</dbReference>
<gene>
    <name evidence="7" type="ORF">IQ22_01595</name>
</gene>
<protein>
    <submittedName>
        <fullName evidence="7">Threonine/homoserine/homoserine lactone efflux protein</fullName>
    </submittedName>
</protein>
<comment type="subcellular location">
    <subcellularLocation>
        <location evidence="1">Cell membrane</location>
        <topology evidence="1">Multi-pass membrane protein</topology>
    </subcellularLocation>
</comment>
<keyword evidence="5 6" id="KW-0472">Membrane</keyword>
<comment type="caution">
    <text evidence="7">The sequence shown here is derived from an EMBL/GenBank/DDBJ whole genome shotgun (WGS) entry which is preliminary data.</text>
</comment>
<dbReference type="EMBL" id="VLKY01000004">
    <property type="protein sequence ID" value="TWI55666.1"/>
    <property type="molecule type" value="Genomic_DNA"/>
</dbReference>
<evidence type="ECO:0000313" key="8">
    <source>
        <dbReference type="Proteomes" id="UP000316905"/>
    </source>
</evidence>
<dbReference type="AlphaFoldDB" id="A0A562QHY9"/>
<dbReference type="PANTHER" id="PTHR30086:SF20">
    <property type="entry name" value="ARGININE EXPORTER PROTEIN ARGO-RELATED"/>
    <property type="match status" value="1"/>
</dbReference>